<sequence length="127" mass="14966">MVSFNNYDQKNLINIDLSKIGFNLPPSLKKFTMKMNLFFTPENFKEFLIHSKNLEVLNFKSCELFNNDHLNILIHYRNNNLKRLKINSAIKVDYDGLSRANQFLKIDSPKLVDLNILQMRELMAVED</sequence>
<dbReference type="AlphaFoldDB" id="A0A8H3QR32"/>
<proteinExistence type="predicted"/>
<comment type="caution">
    <text evidence="1">The sequence shown here is derived from an EMBL/GenBank/DDBJ whole genome shotgun (WGS) entry which is preliminary data.</text>
</comment>
<accession>A0A8H3QR32</accession>
<dbReference type="SUPFAM" id="SSF52047">
    <property type="entry name" value="RNI-like"/>
    <property type="match status" value="1"/>
</dbReference>
<reference evidence="1" key="1">
    <citation type="submission" date="2019-10" db="EMBL/GenBank/DDBJ databases">
        <title>Conservation and host-specific expression of non-tandemly repeated heterogenous ribosome RNA gene in arbuscular mycorrhizal fungi.</title>
        <authorList>
            <person name="Maeda T."/>
            <person name="Kobayashi Y."/>
            <person name="Nakagawa T."/>
            <person name="Ezawa T."/>
            <person name="Yamaguchi K."/>
            <person name="Bino T."/>
            <person name="Nishimoto Y."/>
            <person name="Shigenobu S."/>
            <person name="Kawaguchi M."/>
        </authorList>
    </citation>
    <scope>NUCLEOTIDE SEQUENCE</scope>
    <source>
        <strain evidence="1">HR1</strain>
    </source>
</reference>
<dbReference type="Gene3D" id="3.80.10.10">
    <property type="entry name" value="Ribonuclease Inhibitor"/>
    <property type="match status" value="1"/>
</dbReference>
<evidence type="ECO:0000313" key="2">
    <source>
        <dbReference type="Proteomes" id="UP000615446"/>
    </source>
</evidence>
<evidence type="ECO:0000313" key="1">
    <source>
        <dbReference type="EMBL" id="GES88701.1"/>
    </source>
</evidence>
<dbReference type="InterPro" id="IPR032675">
    <property type="entry name" value="LRR_dom_sf"/>
</dbReference>
<name>A0A8H3QR32_9GLOM</name>
<dbReference type="EMBL" id="BLAL01000180">
    <property type="protein sequence ID" value="GES88701.1"/>
    <property type="molecule type" value="Genomic_DNA"/>
</dbReference>
<dbReference type="Proteomes" id="UP000615446">
    <property type="component" value="Unassembled WGS sequence"/>
</dbReference>
<protein>
    <submittedName>
        <fullName evidence="1">Uncharacterized protein</fullName>
    </submittedName>
</protein>
<dbReference type="OrthoDB" id="2351246at2759"/>
<organism evidence="1 2">
    <name type="scientific">Rhizophagus clarus</name>
    <dbReference type="NCBI Taxonomy" id="94130"/>
    <lineage>
        <taxon>Eukaryota</taxon>
        <taxon>Fungi</taxon>
        <taxon>Fungi incertae sedis</taxon>
        <taxon>Mucoromycota</taxon>
        <taxon>Glomeromycotina</taxon>
        <taxon>Glomeromycetes</taxon>
        <taxon>Glomerales</taxon>
        <taxon>Glomeraceae</taxon>
        <taxon>Rhizophagus</taxon>
    </lineage>
</organism>
<gene>
    <name evidence="1" type="ORF">RCL2_001563300</name>
</gene>